<dbReference type="InterPro" id="IPR013083">
    <property type="entry name" value="Znf_RING/FYVE/PHD"/>
</dbReference>
<keyword evidence="5" id="KW-1185">Reference proteome</keyword>
<reference evidence="4" key="1">
    <citation type="submission" date="2023-05" db="EMBL/GenBank/DDBJ databases">
        <title>Genome and transcriptome analyses reveal genes involved in the formation of fine ridges on petal epidermal cells in Hibiscus trionum.</title>
        <authorList>
            <person name="Koshimizu S."/>
            <person name="Masuda S."/>
            <person name="Ishii T."/>
            <person name="Shirasu K."/>
            <person name="Hoshino A."/>
            <person name="Arita M."/>
        </authorList>
    </citation>
    <scope>NUCLEOTIDE SEQUENCE</scope>
    <source>
        <strain evidence="4">Hamamatsu line</strain>
    </source>
</reference>
<dbReference type="InterPro" id="IPR001841">
    <property type="entry name" value="Znf_RING"/>
</dbReference>
<dbReference type="FunFam" id="3.30.40.10:FF:000468">
    <property type="entry name" value="RING/U-box superfamily protein"/>
    <property type="match status" value="1"/>
</dbReference>
<evidence type="ECO:0000313" key="4">
    <source>
        <dbReference type="EMBL" id="GMI90117.1"/>
    </source>
</evidence>
<dbReference type="Proteomes" id="UP001165190">
    <property type="component" value="Unassembled WGS sequence"/>
</dbReference>
<feature type="domain" description="RING-type" evidence="3">
    <location>
        <begin position="164"/>
        <end position="205"/>
    </location>
</feature>
<keyword evidence="1" id="KW-0863">Zinc-finger</keyword>
<protein>
    <recommendedName>
        <fullName evidence="3">RING-type domain-containing protein</fullName>
    </recommendedName>
</protein>
<dbReference type="GO" id="GO:0061630">
    <property type="term" value="F:ubiquitin protein ligase activity"/>
    <property type="evidence" value="ECO:0007669"/>
    <property type="project" value="TreeGrafter"/>
</dbReference>
<dbReference type="OrthoDB" id="8062037at2759"/>
<evidence type="ECO:0000259" key="3">
    <source>
        <dbReference type="PROSITE" id="PS50089"/>
    </source>
</evidence>
<dbReference type="SMART" id="SM00184">
    <property type="entry name" value="RING"/>
    <property type="match status" value="1"/>
</dbReference>
<dbReference type="EMBL" id="BSYR01000024">
    <property type="protein sequence ID" value="GMI90117.1"/>
    <property type="molecule type" value="Genomic_DNA"/>
</dbReference>
<keyword evidence="1" id="KW-0862">Zinc</keyword>
<dbReference type="InterPro" id="IPR051826">
    <property type="entry name" value="E3_ubiquitin-ligase_domain"/>
</dbReference>
<dbReference type="Gene3D" id="3.30.40.10">
    <property type="entry name" value="Zinc/RING finger domain, C3HC4 (zinc finger)"/>
    <property type="match status" value="1"/>
</dbReference>
<proteinExistence type="predicted"/>
<sequence length="251" mass="29409">MNNTPFWPTQRPRNPYGRYDAPYPGFDSDSIEPFFRRSIPFQAALFQDPIRGSMHPWQMPEPPFGFSGFPDYQLAPTPVEMVLFDTFPARPVNPRFSGPLLRTPTRQEDSRSNQEEQKKVLCKLKKEIYNPIPKQMTKRLNSYYRDKKRGNEKGTEIDEDGKRCAVCLEDFEARENVMVTPCDHMFHEECIVPWVKDRGDCPVCRFVLSERIKRTPSSDNSNVRNANDLLQWEMNSMIRAMEEAFIWDNSL</sequence>
<feature type="compositionally biased region" description="Basic and acidic residues" evidence="2">
    <location>
        <begin position="105"/>
        <end position="117"/>
    </location>
</feature>
<evidence type="ECO:0000256" key="1">
    <source>
        <dbReference type="PROSITE-ProRule" id="PRU00175"/>
    </source>
</evidence>
<dbReference type="SUPFAM" id="SSF57850">
    <property type="entry name" value="RING/U-box"/>
    <property type="match status" value="1"/>
</dbReference>
<dbReference type="Pfam" id="PF13639">
    <property type="entry name" value="zf-RING_2"/>
    <property type="match status" value="1"/>
</dbReference>
<dbReference type="PANTHER" id="PTHR22765:SF396">
    <property type="entry name" value="RING_U-BOX SUPERFAMILY PROTEIN"/>
    <property type="match status" value="1"/>
</dbReference>
<dbReference type="GO" id="GO:0006511">
    <property type="term" value="P:ubiquitin-dependent protein catabolic process"/>
    <property type="evidence" value="ECO:0007669"/>
    <property type="project" value="TreeGrafter"/>
</dbReference>
<gene>
    <name evidence="4" type="ORF">HRI_002681000</name>
</gene>
<dbReference type="GO" id="GO:0008270">
    <property type="term" value="F:zinc ion binding"/>
    <property type="evidence" value="ECO:0007669"/>
    <property type="project" value="UniProtKB-KW"/>
</dbReference>
<keyword evidence="1" id="KW-0479">Metal-binding</keyword>
<accession>A0A9W7I6N0</accession>
<dbReference type="AlphaFoldDB" id="A0A9W7I6N0"/>
<evidence type="ECO:0000256" key="2">
    <source>
        <dbReference type="SAM" id="MobiDB-lite"/>
    </source>
</evidence>
<dbReference type="PANTHER" id="PTHR22765">
    <property type="entry name" value="RING FINGER AND PROTEASE ASSOCIATED DOMAIN-CONTAINING"/>
    <property type="match status" value="1"/>
</dbReference>
<name>A0A9W7I6N0_HIBTR</name>
<comment type="caution">
    <text evidence="4">The sequence shown here is derived from an EMBL/GenBank/DDBJ whole genome shotgun (WGS) entry which is preliminary data.</text>
</comment>
<dbReference type="PROSITE" id="PS50089">
    <property type="entry name" value="ZF_RING_2"/>
    <property type="match status" value="1"/>
</dbReference>
<evidence type="ECO:0000313" key="5">
    <source>
        <dbReference type="Proteomes" id="UP001165190"/>
    </source>
</evidence>
<organism evidence="4 5">
    <name type="scientific">Hibiscus trionum</name>
    <name type="common">Flower of an hour</name>
    <dbReference type="NCBI Taxonomy" id="183268"/>
    <lineage>
        <taxon>Eukaryota</taxon>
        <taxon>Viridiplantae</taxon>
        <taxon>Streptophyta</taxon>
        <taxon>Embryophyta</taxon>
        <taxon>Tracheophyta</taxon>
        <taxon>Spermatophyta</taxon>
        <taxon>Magnoliopsida</taxon>
        <taxon>eudicotyledons</taxon>
        <taxon>Gunneridae</taxon>
        <taxon>Pentapetalae</taxon>
        <taxon>rosids</taxon>
        <taxon>malvids</taxon>
        <taxon>Malvales</taxon>
        <taxon>Malvaceae</taxon>
        <taxon>Malvoideae</taxon>
        <taxon>Hibiscus</taxon>
    </lineage>
</organism>
<feature type="region of interest" description="Disordered" evidence="2">
    <location>
        <begin position="95"/>
        <end position="117"/>
    </location>
</feature>